<dbReference type="Gene3D" id="3.90.550.10">
    <property type="entry name" value="Spore Coat Polysaccharide Biosynthesis Protein SpsA, Chain A"/>
    <property type="match status" value="1"/>
</dbReference>
<sequence>MSIILVNYNNTNDTIRCLNSLKYQTYDDYEILIVDNSSNDENKNLLTKFLTSIKKETIFFNKIKIIYSNLNLGYGGGNNLGIRNSKGEIILLLNSDTIHSVSFLKTMIKFFEKYKFIHIAQPLIYYFKEKNKIWCNGYKYYKYSLFLYKNLNFIDRAVINKPYRIDIADGCAFFIRRDVLKEIGLLENIFHIYGEIGDICYRARLNGYNNIYCNPLTEIYHDIQPGFSDLHKQYFFRNRMILFLKHFSIPLILAQSIIQ</sequence>
<dbReference type="Pfam" id="PF00535">
    <property type="entry name" value="Glycos_transf_2"/>
    <property type="match status" value="1"/>
</dbReference>
<feature type="non-terminal residue" evidence="5">
    <location>
        <position position="259"/>
    </location>
</feature>
<dbReference type="EMBL" id="LAZR01039977">
    <property type="protein sequence ID" value="KKL15660.1"/>
    <property type="molecule type" value="Genomic_DNA"/>
</dbReference>
<proteinExistence type="inferred from homology"/>
<comment type="similarity">
    <text evidence="1">Belongs to the glycosyltransferase 2 family.</text>
</comment>
<dbReference type="PANTHER" id="PTHR43179:SF12">
    <property type="entry name" value="GALACTOFURANOSYLTRANSFERASE GLFT2"/>
    <property type="match status" value="1"/>
</dbReference>
<reference evidence="5" key="1">
    <citation type="journal article" date="2015" name="Nature">
        <title>Complex archaea that bridge the gap between prokaryotes and eukaryotes.</title>
        <authorList>
            <person name="Spang A."/>
            <person name="Saw J.H."/>
            <person name="Jorgensen S.L."/>
            <person name="Zaremba-Niedzwiedzka K."/>
            <person name="Martijn J."/>
            <person name="Lind A.E."/>
            <person name="van Eijk R."/>
            <person name="Schleper C."/>
            <person name="Guy L."/>
            <person name="Ettema T.J."/>
        </authorList>
    </citation>
    <scope>NUCLEOTIDE SEQUENCE</scope>
</reference>
<comment type="caution">
    <text evidence="5">The sequence shown here is derived from an EMBL/GenBank/DDBJ whole genome shotgun (WGS) entry which is preliminary data.</text>
</comment>
<dbReference type="PANTHER" id="PTHR43179">
    <property type="entry name" value="RHAMNOSYLTRANSFERASE WBBL"/>
    <property type="match status" value="1"/>
</dbReference>
<evidence type="ECO:0000256" key="3">
    <source>
        <dbReference type="ARBA" id="ARBA00022679"/>
    </source>
</evidence>
<feature type="domain" description="Glycosyltransferase 2-like" evidence="4">
    <location>
        <begin position="2"/>
        <end position="184"/>
    </location>
</feature>
<dbReference type="InterPro" id="IPR029044">
    <property type="entry name" value="Nucleotide-diphossugar_trans"/>
</dbReference>
<dbReference type="GO" id="GO:0016757">
    <property type="term" value="F:glycosyltransferase activity"/>
    <property type="evidence" value="ECO:0007669"/>
    <property type="project" value="UniProtKB-KW"/>
</dbReference>
<keyword evidence="2" id="KW-0328">Glycosyltransferase</keyword>
<keyword evidence="3" id="KW-0808">Transferase</keyword>
<evidence type="ECO:0000256" key="2">
    <source>
        <dbReference type="ARBA" id="ARBA00022676"/>
    </source>
</evidence>
<evidence type="ECO:0000256" key="1">
    <source>
        <dbReference type="ARBA" id="ARBA00006739"/>
    </source>
</evidence>
<accession>A0A0F9B1X5</accession>
<organism evidence="5">
    <name type="scientific">marine sediment metagenome</name>
    <dbReference type="NCBI Taxonomy" id="412755"/>
    <lineage>
        <taxon>unclassified sequences</taxon>
        <taxon>metagenomes</taxon>
        <taxon>ecological metagenomes</taxon>
    </lineage>
</organism>
<dbReference type="SUPFAM" id="SSF53448">
    <property type="entry name" value="Nucleotide-diphospho-sugar transferases"/>
    <property type="match status" value="1"/>
</dbReference>
<name>A0A0F9B1X5_9ZZZZ</name>
<dbReference type="AlphaFoldDB" id="A0A0F9B1X5"/>
<evidence type="ECO:0000313" key="5">
    <source>
        <dbReference type="EMBL" id="KKL15660.1"/>
    </source>
</evidence>
<evidence type="ECO:0000259" key="4">
    <source>
        <dbReference type="Pfam" id="PF00535"/>
    </source>
</evidence>
<dbReference type="InterPro" id="IPR001173">
    <property type="entry name" value="Glyco_trans_2-like"/>
</dbReference>
<protein>
    <recommendedName>
        <fullName evidence="4">Glycosyltransferase 2-like domain-containing protein</fullName>
    </recommendedName>
</protein>
<gene>
    <name evidence="5" type="ORF">LCGC14_2503380</name>
</gene>